<gene>
    <name evidence="2" type="ORF">SDRG_06329</name>
</gene>
<dbReference type="GeneID" id="19947056"/>
<feature type="domain" description="PX" evidence="1">
    <location>
        <begin position="48"/>
        <end position="208"/>
    </location>
</feature>
<name>T0S0K4_SAPDV</name>
<sequence>MSPRQDVDLAPLLMSEAAHAVAVDDDDAATSAPALMVFASHVMRPSDVSMVQLYIVDHLRVGGKTKYVIHALHLGTQTQWSVAQSYSAFETLRERLFSCVRFTRYRCPGCVSFGRIIERFPFPGKKVFKHSDKVVYERSLQLARFLSCIMAHTFTSTPKCQICGGKAFEIAKAFLLDGATPLTAGATLDAIAESLEPRRFFHEYCRTASKIECYRGRTIVKVVQVQRVPLSSLSVPMYTPPIAAADPMTPSSTSMVRHRQVAAV</sequence>
<dbReference type="CDD" id="cd06093">
    <property type="entry name" value="PX_domain"/>
    <property type="match status" value="1"/>
</dbReference>
<evidence type="ECO:0000313" key="2">
    <source>
        <dbReference type="EMBL" id="EQC36222.1"/>
    </source>
</evidence>
<keyword evidence="3" id="KW-1185">Reference proteome</keyword>
<dbReference type="EMBL" id="JH767148">
    <property type="protein sequence ID" value="EQC36222.1"/>
    <property type="molecule type" value="Genomic_DNA"/>
</dbReference>
<dbReference type="InParanoid" id="T0S0K4"/>
<evidence type="ECO:0000313" key="3">
    <source>
        <dbReference type="Proteomes" id="UP000030762"/>
    </source>
</evidence>
<dbReference type="OMA" id="PKCISCA"/>
<reference evidence="2 3" key="1">
    <citation type="submission" date="2012-04" db="EMBL/GenBank/DDBJ databases">
        <title>The Genome Sequence of Saprolegnia declina VS20.</title>
        <authorList>
            <consortium name="The Broad Institute Genome Sequencing Platform"/>
            <person name="Russ C."/>
            <person name="Nusbaum C."/>
            <person name="Tyler B."/>
            <person name="van West P."/>
            <person name="Dieguez-Uribeondo J."/>
            <person name="de Bruijn I."/>
            <person name="Tripathy S."/>
            <person name="Jiang R."/>
            <person name="Young S.K."/>
            <person name="Zeng Q."/>
            <person name="Gargeya S."/>
            <person name="Fitzgerald M."/>
            <person name="Haas B."/>
            <person name="Abouelleil A."/>
            <person name="Alvarado L."/>
            <person name="Arachchi H.M."/>
            <person name="Berlin A."/>
            <person name="Chapman S.B."/>
            <person name="Goldberg J."/>
            <person name="Griggs A."/>
            <person name="Gujja S."/>
            <person name="Hansen M."/>
            <person name="Howarth C."/>
            <person name="Imamovic A."/>
            <person name="Larimer J."/>
            <person name="McCowen C."/>
            <person name="Montmayeur A."/>
            <person name="Murphy C."/>
            <person name="Neiman D."/>
            <person name="Pearson M."/>
            <person name="Priest M."/>
            <person name="Roberts A."/>
            <person name="Saif S."/>
            <person name="Shea T."/>
            <person name="Sisk P."/>
            <person name="Sykes S."/>
            <person name="Wortman J."/>
            <person name="Nusbaum C."/>
            <person name="Birren B."/>
        </authorList>
    </citation>
    <scope>NUCLEOTIDE SEQUENCE [LARGE SCALE GENOMIC DNA]</scope>
    <source>
        <strain evidence="2 3">VS20</strain>
    </source>
</reference>
<dbReference type="GO" id="GO:0035091">
    <property type="term" value="F:phosphatidylinositol binding"/>
    <property type="evidence" value="ECO:0007669"/>
    <property type="project" value="InterPro"/>
</dbReference>
<dbReference type="InterPro" id="IPR001683">
    <property type="entry name" value="PX_dom"/>
</dbReference>
<proteinExistence type="predicted"/>
<dbReference type="Pfam" id="PF00787">
    <property type="entry name" value="PX"/>
    <property type="match status" value="1"/>
</dbReference>
<evidence type="ECO:0000259" key="1">
    <source>
        <dbReference type="PROSITE" id="PS50195"/>
    </source>
</evidence>
<dbReference type="Proteomes" id="UP000030762">
    <property type="component" value="Unassembled WGS sequence"/>
</dbReference>
<dbReference type="PROSITE" id="PS50195">
    <property type="entry name" value="PX"/>
    <property type="match status" value="1"/>
</dbReference>
<dbReference type="VEuPathDB" id="FungiDB:SDRG_06329"/>
<dbReference type="InterPro" id="IPR036871">
    <property type="entry name" value="PX_dom_sf"/>
</dbReference>
<protein>
    <recommendedName>
        <fullName evidence="1">PX domain-containing protein</fullName>
    </recommendedName>
</protein>
<dbReference type="Gene3D" id="3.30.1520.10">
    <property type="entry name" value="Phox-like domain"/>
    <property type="match status" value="1"/>
</dbReference>
<accession>T0S0K4</accession>
<dbReference type="SUPFAM" id="SSF64268">
    <property type="entry name" value="PX domain"/>
    <property type="match status" value="1"/>
</dbReference>
<dbReference type="AlphaFoldDB" id="T0S0K4"/>
<dbReference type="RefSeq" id="XP_008610328.1">
    <property type="nucleotide sequence ID" value="XM_008612106.1"/>
</dbReference>
<dbReference type="OrthoDB" id="430293at2759"/>
<organism evidence="2 3">
    <name type="scientific">Saprolegnia diclina (strain VS20)</name>
    <dbReference type="NCBI Taxonomy" id="1156394"/>
    <lineage>
        <taxon>Eukaryota</taxon>
        <taxon>Sar</taxon>
        <taxon>Stramenopiles</taxon>
        <taxon>Oomycota</taxon>
        <taxon>Saprolegniomycetes</taxon>
        <taxon>Saprolegniales</taxon>
        <taxon>Saprolegniaceae</taxon>
        <taxon>Saprolegnia</taxon>
    </lineage>
</organism>